<dbReference type="InParanoid" id="A0A3N4LJV1"/>
<gene>
    <name evidence="3" type="ORF">L211DRAFT_490291</name>
</gene>
<dbReference type="EMBL" id="ML121566">
    <property type="protein sequence ID" value="RPB20931.1"/>
    <property type="molecule type" value="Genomic_DNA"/>
</dbReference>
<dbReference type="AlphaFoldDB" id="A0A3N4LJV1"/>
<feature type="region of interest" description="Disordered" evidence="1">
    <location>
        <begin position="715"/>
        <end position="748"/>
    </location>
</feature>
<dbReference type="PANTHER" id="PTHR47369:SF1">
    <property type="entry name" value="BTB_POZ DOMAIN-CONTAINING PROTEIN"/>
    <property type="match status" value="1"/>
</dbReference>
<dbReference type="InterPro" id="IPR000210">
    <property type="entry name" value="BTB/POZ_dom"/>
</dbReference>
<proteinExistence type="predicted"/>
<dbReference type="Proteomes" id="UP000267821">
    <property type="component" value="Unassembled WGS sequence"/>
</dbReference>
<reference evidence="3 4" key="1">
    <citation type="journal article" date="2018" name="Nat. Ecol. Evol.">
        <title>Pezizomycetes genomes reveal the molecular basis of ectomycorrhizal truffle lifestyle.</title>
        <authorList>
            <person name="Murat C."/>
            <person name="Payen T."/>
            <person name="Noel B."/>
            <person name="Kuo A."/>
            <person name="Morin E."/>
            <person name="Chen J."/>
            <person name="Kohler A."/>
            <person name="Krizsan K."/>
            <person name="Balestrini R."/>
            <person name="Da Silva C."/>
            <person name="Montanini B."/>
            <person name="Hainaut M."/>
            <person name="Levati E."/>
            <person name="Barry K.W."/>
            <person name="Belfiori B."/>
            <person name="Cichocki N."/>
            <person name="Clum A."/>
            <person name="Dockter R.B."/>
            <person name="Fauchery L."/>
            <person name="Guy J."/>
            <person name="Iotti M."/>
            <person name="Le Tacon F."/>
            <person name="Lindquist E.A."/>
            <person name="Lipzen A."/>
            <person name="Malagnac F."/>
            <person name="Mello A."/>
            <person name="Molinier V."/>
            <person name="Miyauchi S."/>
            <person name="Poulain J."/>
            <person name="Riccioni C."/>
            <person name="Rubini A."/>
            <person name="Sitrit Y."/>
            <person name="Splivallo R."/>
            <person name="Traeger S."/>
            <person name="Wang M."/>
            <person name="Zifcakova L."/>
            <person name="Wipf D."/>
            <person name="Zambonelli A."/>
            <person name="Paolocci F."/>
            <person name="Nowrousian M."/>
            <person name="Ottonello S."/>
            <person name="Baldrian P."/>
            <person name="Spatafora J.W."/>
            <person name="Henrissat B."/>
            <person name="Nagy L.G."/>
            <person name="Aury J.M."/>
            <person name="Wincker P."/>
            <person name="Grigoriev I.V."/>
            <person name="Bonfante P."/>
            <person name="Martin F.M."/>
        </authorList>
    </citation>
    <scope>NUCLEOTIDE SEQUENCE [LARGE SCALE GENOMIC DNA]</scope>
    <source>
        <strain evidence="3 4">ATCC MYA-4762</strain>
    </source>
</reference>
<dbReference type="PROSITE" id="PS50097">
    <property type="entry name" value="BTB"/>
    <property type="match status" value="1"/>
</dbReference>
<feature type="domain" description="BTB" evidence="2">
    <location>
        <begin position="164"/>
        <end position="237"/>
    </location>
</feature>
<feature type="region of interest" description="Disordered" evidence="1">
    <location>
        <begin position="463"/>
        <end position="499"/>
    </location>
</feature>
<dbReference type="Pfam" id="PF00651">
    <property type="entry name" value="BTB"/>
    <property type="match status" value="1"/>
</dbReference>
<evidence type="ECO:0000313" key="3">
    <source>
        <dbReference type="EMBL" id="RPB20931.1"/>
    </source>
</evidence>
<dbReference type="OrthoDB" id="6359943at2759"/>
<evidence type="ECO:0000259" key="2">
    <source>
        <dbReference type="PROSITE" id="PS50097"/>
    </source>
</evidence>
<accession>A0A3N4LJV1</accession>
<feature type="compositionally biased region" description="Polar residues" evidence="1">
    <location>
        <begin position="72"/>
        <end position="90"/>
    </location>
</feature>
<organism evidence="3 4">
    <name type="scientific">Terfezia boudieri ATCC MYA-4762</name>
    <dbReference type="NCBI Taxonomy" id="1051890"/>
    <lineage>
        <taxon>Eukaryota</taxon>
        <taxon>Fungi</taxon>
        <taxon>Dikarya</taxon>
        <taxon>Ascomycota</taxon>
        <taxon>Pezizomycotina</taxon>
        <taxon>Pezizomycetes</taxon>
        <taxon>Pezizales</taxon>
        <taxon>Pezizaceae</taxon>
        <taxon>Terfezia</taxon>
    </lineage>
</organism>
<feature type="compositionally biased region" description="Polar residues" evidence="1">
    <location>
        <begin position="480"/>
        <end position="490"/>
    </location>
</feature>
<feature type="compositionally biased region" description="Polar residues" evidence="1">
    <location>
        <begin position="717"/>
        <end position="735"/>
    </location>
</feature>
<dbReference type="PANTHER" id="PTHR47369">
    <property type="entry name" value="BTB/POZ DOMAIN-CONTAINING PROTEIN"/>
    <property type="match status" value="1"/>
</dbReference>
<keyword evidence="4" id="KW-1185">Reference proteome</keyword>
<dbReference type="InterPro" id="IPR011333">
    <property type="entry name" value="SKP1/BTB/POZ_sf"/>
</dbReference>
<feature type="compositionally biased region" description="Basic and acidic residues" evidence="1">
    <location>
        <begin position="92"/>
        <end position="114"/>
    </location>
</feature>
<dbReference type="STRING" id="1051890.A0A3N4LJV1"/>
<dbReference type="SUPFAM" id="SSF54695">
    <property type="entry name" value="POZ domain"/>
    <property type="match status" value="1"/>
</dbReference>
<name>A0A3N4LJV1_9PEZI</name>
<sequence length="826" mass="91184">MSDLYTHVDGLAFPQTSADSLSPIMPHSNTHLPASSTGTFGTSHGSIFNNPNASSAANTARIHAFGAKRISYGNSSTSSAPTHSVTSSEGGVTKEVDDPSPHGSDRDRTEIDRNKKNKHITPTKMFLSPTSPGRPTGAGSYRGSDILKLDEFIYTRGFLEGACSDVTIIAFGTRYNLHRLILDRSPFFSSCFNGGPWRESSSSEIPITPEQSDPNITQHAFELALARLYGHADELKEENHALPLLAAASYLDLQDLAESCVASLLRNLKTSNIAKVLKFVTGSYYGHQTDRLLDSAKAMLYRDGWEMEMTEWDGISGELAAEIIGFDGFYVPDEWSRYCFVKEVINWRISQSLEAEKDKASDRESGFSMDDNISEDEFLAEDHEADVKPLRDLLENGIYYMHMSFEELQRIAADTDILRRPVVSVDVIREALWNQISFRQRVLNAPLHSPELGLTEKYVVHDADSEKKTKEARLTPPLQEPTSEKSTSPVLGSLPPSRSPVPSFLEEVFATGRKAQKRYIIPTEDSTIVIGDHMALPDQPLGSTYPLLNQLRGSRTLLHGQELTVAAMSGNGNNSLMMDLAQREELKYSNFPPFRFSAEFRGVRGLKEKKRVYSKTVFYAGSHWNIYIQKVRSSKNVQLGVYLHRAKDRESALNIAATGYAHGLPGMIQGDAMLLGHVDMDGTSSTASRSASSRPFASGIDFDNDGENTLIGHDSMMGNTHSNIGSIRNNSSLTGATTPEPQPQQSSQVPAVGYYTDARPQVQTYFKIFSPSKRGKVLSMFSSGPDSFNFSQSWGWKSSSLILDESLIAEGDKDARLRFMVVLGNV</sequence>
<evidence type="ECO:0000256" key="1">
    <source>
        <dbReference type="SAM" id="MobiDB-lite"/>
    </source>
</evidence>
<dbReference type="SMART" id="SM00225">
    <property type="entry name" value="BTB"/>
    <property type="match status" value="1"/>
</dbReference>
<feature type="compositionally biased region" description="Basic and acidic residues" evidence="1">
    <location>
        <begin position="463"/>
        <end position="473"/>
    </location>
</feature>
<feature type="region of interest" description="Disordered" evidence="1">
    <location>
        <begin position="72"/>
        <end position="138"/>
    </location>
</feature>
<evidence type="ECO:0000313" key="4">
    <source>
        <dbReference type="Proteomes" id="UP000267821"/>
    </source>
</evidence>
<feature type="compositionally biased region" description="Low complexity" evidence="1">
    <location>
        <begin position="736"/>
        <end position="748"/>
    </location>
</feature>
<protein>
    <recommendedName>
        <fullName evidence="2">BTB domain-containing protein</fullName>
    </recommendedName>
</protein>
<dbReference type="Gene3D" id="3.30.710.10">
    <property type="entry name" value="Potassium Channel Kv1.1, Chain A"/>
    <property type="match status" value="1"/>
</dbReference>